<reference evidence="2 3" key="1">
    <citation type="submission" date="2017-09" db="EMBL/GenBank/DDBJ databases">
        <authorList>
            <person name="Ehlers B."/>
            <person name="Leendertz F.H."/>
        </authorList>
    </citation>
    <scope>NUCLEOTIDE SEQUENCE [LARGE SCALE GENOMIC DNA]</scope>
    <source>
        <strain evidence="2 3">DSM 16848</strain>
    </source>
</reference>
<sequence>MRNHITLTLALFAGWYGVLLLCLFIAQTFAVSAMPHDLISHLLSMILVAIPAVYAGWRAHQFQLIDTEEHRHIATRIAVQAVQLSIGLIIGIYIGFTSVDALVEQGWQMVGIVKGLIVLVGLLIAYIITGLFAYLIAKPCVLLFLPK</sequence>
<feature type="transmembrane region" description="Helical" evidence="1">
    <location>
        <begin position="7"/>
        <end position="26"/>
    </location>
</feature>
<proteinExistence type="predicted"/>
<evidence type="ECO:0000256" key="1">
    <source>
        <dbReference type="SAM" id="Phobius"/>
    </source>
</evidence>
<organism evidence="2 3">
    <name type="scientific">Alysiella filiformis DSM 16848</name>
    <dbReference type="NCBI Taxonomy" id="1120981"/>
    <lineage>
        <taxon>Bacteria</taxon>
        <taxon>Pseudomonadati</taxon>
        <taxon>Pseudomonadota</taxon>
        <taxon>Betaproteobacteria</taxon>
        <taxon>Neisseriales</taxon>
        <taxon>Neisseriaceae</taxon>
        <taxon>Alysiella</taxon>
    </lineage>
</organism>
<keyword evidence="1" id="KW-0812">Transmembrane</keyword>
<feature type="transmembrane region" description="Helical" evidence="1">
    <location>
        <begin position="38"/>
        <end position="57"/>
    </location>
</feature>
<keyword evidence="1" id="KW-0472">Membrane</keyword>
<evidence type="ECO:0000313" key="2">
    <source>
        <dbReference type="EMBL" id="SOD66548.1"/>
    </source>
</evidence>
<dbReference type="EMBL" id="OCNF01000004">
    <property type="protein sequence ID" value="SOD66548.1"/>
    <property type="molecule type" value="Genomic_DNA"/>
</dbReference>
<gene>
    <name evidence="2" type="ORF">SAMN02746062_00644</name>
</gene>
<evidence type="ECO:0000313" key="3">
    <source>
        <dbReference type="Proteomes" id="UP000219669"/>
    </source>
</evidence>
<name>A0A286E6J7_9NEIS</name>
<keyword evidence="3" id="KW-1185">Reference proteome</keyword>
<feature type="transmembrane region" description="Helical" evidence="1">
    <location>
        <begin position="77"/>
        <end position="96"/>
    </location>
</feature>
<dbReference type="Proteomes" id="UP000219669">
    <property type="component" value="Unassembled WGS sequence"/>
</dbReference>
<accession>A0A286E6J7</accession>
<feature type="transmembrane region" description="Helical" evidence="1">
    <location>
        <begin position="116"/>
        <end position="137"/>
    </location>
</feature>
<dbReference type="AlphaFoldDB" id="A0A286E6J7"/>
<protein>
    <submittedName>
        <fullName evidence="2">Uncharacterized protein</fullName>
    </submittedName>
</protein>
<keyword evidence="1" id="KW-1133">Transmembrane helix</keyword>